<dbReference type="GO" id="GO:0001018">
    <property type="term" value="F:mitochondrial promoter sequence-specific DNA binding"/>
    <property type="evidence" value="ECO:0007669"/>
    <property type="project" value="TreeGrafter"/>
</dbReference>
<dbReference type="GO" id="GO:0034245">
    <property type="term" value="C:mitochondrial DNA-directed RNA polymerase complex"/>
    <property type="evidence" value="ECO:0007669"/>
    <property type="project" value="TreeGrafter"/>
</dbReference>
<keyword evidence="7" id="KW-0804">Transcription</keyword>
<dbReference type="Gene3D" id="1.10.287.280">
    <property type="match status" value="1"/>
</dbReference>
<keyword evidence="3" id="KW-0240">DNA-directed RNA polymerase</keyword>
<proteinExistence type="inferred from homology"/>
<dbReference type="PANTHER" id="PTHR10102">
    <property type="entry name" value="DNA-DIRECTED RNA POLYMERASE, MITOCHONDRIAL"/>
    <property type="match status" value="1"/>
</dbReference>
<dbReference type="Pfam" id="PF14700">
    <property type="entry name" value="RPOL_N"/>
    <property type="match status" value="1"/>
</dbReference>
<dbReference type="InterPro" id="IPR002885">
    <property type="entry name" value="PPR_rpt"/>
</dbReference>
<dbReference type="GO" id="GO:0006390">
    <property type="term" value="P:mitochondrial transcription"/>
    <property type="evidence" value="ECO:0007669"/>
    <property type="project" value="TreeGrafter"/>
</dbReference>
<evidence type="ECO:0000256" key="1">
    <source>
        <dbReference type="ARBA" id="ARBA00009493"/>
    </source>
</evidence>
<evidence type="ECO:0000256" key="9">
    <source>
        <dbReference type="PROSITE-ProRule" id="PRU00708"/>
    </source>
</evidence>
<feature type="domain" description="DNA-directed RNA polymerase N-terminal" evidence="11">
    <location>
        <begin position="433"/>
        <end position="752"/>
    </location>
</feature>
<dbReference type="PANTHER" id="PTHR10102:SF0">
    <property type="entry name" value="DNA-DIRECTED RNA POLYMERASE, MITOCHONDRIAL"/>
    <property type="match status" value="1"/>
</dbReference>
<dbReference type="PROSITE" id="PS00489">
    <property type="entry name" value="RNA_POL_PHAGE_2"/>
    <property type="match status" value="1"/>
</dbReference>
<evidence type="ECO:0000256" key="3">
    <source>
        <dbReference type="ARBA" id="ARBA00022478"/>
    </source>
</evidence>
<dbReference type="InterPro" id="IPR037159">
    <property type="entry name" value="RNA_POL_N_sf"/>
</dbReference>
<comment type="similarity">
    <text evidence="1">Belongs to the phage and mitochondrial RNA polymerase family.</text>
</comment>
<feature type="compositionally biased region" description="Pro residues" evidence="10">
    <location>
        <begin position="780"/>
        <end position="791"/>
    </location>
</feature>
<evidence type="ECO:0000313" key="13">
    <source>
        <dbReference type="Proteomes" id="UP000410492"/>
    </source>
</evidence>
<dbReference type="Pfam" id="PF00940">
    <property type="entry name" value="RNA_pol"/>
    <property type="match status" value="1"/>
</dbReference>
<dbReference type="InterPro" id="IPR046950">
    <property type="entry name" value="DNA-dir_Rpol_C_phage-type"/>
</dbReference>
<dbReference type="SUPFAM" id="SSF56672">
    <property type="entry name" value="DNA/RNA polymerases"/>
    <property type="match status" value="1"/>
</dbReference>
<dbReference type="PROSITE" id="PS51375">
    <property type="entry name" value="PPR"/>
    <property type="match status" value="1"/>
</dbReference>
<evidence type="ECO:0000259" key="11">
    <source>
        <dbReference type="SMART" id="SM01311"/>
    </source>
</evidence>
<protein>
    <recommendedName>
        <fullName evidence="2">DNA-directed RNA polymerase</fullName>
        <ecNumber evidence="2">2.7.7.6</ecNumber>
    </recommendedName>
</protein>
<dbReference type="EC" id="2.7.7.6" evidence="2"/>
<gene>
    <name evidence="12" type="ORF">CALMAC_LOCUS12525</name>
</gene>
<keyword evidence="5" id="KW-0548">Nucleotidyltransferase</keyword>
<evidence type="ECO:0000313" key="12">
    <source>
        <dbReference type="EMBL" id="VEN52351.1"/>
    </source>
</evidence>
<organism evidence="12 13">
    <name type="scientific">Callosobruchus maculatus</name>
    <name type="common">Southern cowpea weevil</name>
    <name type="synonym">Pulse bruchid</name>
    <dbReference type="NCBI Taxonomy" id="64391"/>
    <lineage>
        <taxon>Eukaryota</taxon>
        <taxon>Metazoa</taxon>
        <taxon>Ecdysozoa</taxon>
        <taxon>Arthropoda</taxon>
        <taxon>Hexapoda</taxon>
        <taxon>Insecta</taxon>
        <taxon>Pterygota</taxon>
        <taxon>Neoptera</taxon>
        <taxon>Endopterygota</taxon>
        <taxon>Coleoptera</taxon>
        <taxon>Polyphaga</taxon>
        <taxon>Cucujiformia</taxon>
        <taxon>Chrysomeloidea</taxon>
        <taxon>Chrysomelidae</taxon>
        <taxon>Bruchinae</taxon>
        <taxon>Bruchini</taxon>
        <taxon>Callosobruchus</taxon>
    </lineage>
</organism>
<dbReference type="InterPro" id="IPR002092">
    <property type="entry name" value="DNA-dir_Rpol_phage-type"/>
</dbReference>
<dbReference type="Gene3D" id="1.10.1320.10">
    <property type="entry name" value="DNA-directed RNA polymerase, N-terminal domain"/>
    <property type="match status" value="1"/>
</dbReference>
<keyword evidence="4" id="KW-0808">Transferase</keyword>
<dbReference type="Gene3D" id="1.10.150.20">
    <property type="entry name" value="5' to 3' exonuclease, C-terminal subdomain"/>
    <property type="match status" value="1"/>
</dbReference>
<dbReference type="FunFam" id="1.10.150.20:FF:000031">
    <property type="entry name" value="DNA-directed RNA polymerase"/>
    <property type="match status" value="1"/>
</dbReference>
<dbReference type="InterPro" id="IPR029262">
    <property type="entry name" value="RPOL_N"/>
</dbReference>
<comment type="catalytic activity">
    <reaction evidence="8">
        <text>RNA(n) + a ribonucleoside 5'-triphosphate = RNA(n+1) + diphosphate</text>
        <dbReference type="Rhea" id="RHEA:21248"/>
        <dbReference type="Rhea" id="RHEA-COMP:14527"/>
        <dbReference type="Rhea" id="RHEA-COMP:17342"/>
        <dbReference type="ChEBI" id="CHEBI:33019"/>
        <dbReference type="ChEBI" id="CHEBI:61557"/>
        <dbReference type="ChEBI" id="CHEBI:140395"/>
        <dbReference type="EC" id="2.7.7.6"/>
    </reaction>
</comment>
<dbReference type="InterPro" id="IPR011990">
    <property type="entry name" value="TPR-like_helical_dom_sf"/>
</dbReference>
<dbReference type="Gene3D" id="1.25.40.10">
    <property type="entry name" value="Tetratricopeptide repeat domain"/>
    <property type="match status" value="1"/>
</dbReference>
<evidence type="ECO:0000256" key="10">
    <source>
        <dbReference type="SAM" id="MobiDB-lite"/>
    </source>
</evidence>
<evidence type="ECO:0000256" key="8">
    <source>
        <dbReference type="ARBA" id="ARBA00048552"/>
    </source>
</evidence>
<dbReference type="SMART" id="SM01311">
    <property type="entry name" value="RPOL_N"/>
    <property type="match status" value="1"/>
</dbReference>
<evidence type="ECO:0000256" key="2">
    <source>
        <dbReference type="ARBA" id="ARBA00012418"/>
    </source>
</evidence>
<sequence>MHRLLKCSGTPLHNYHRLSFSKLSENWNRSMTEKTCLLCKRSNISGNQVRLQSTNINPNLLAKKPRKRRKAKNYVELLVVRPNSTSEQKATINKLTSSDLKLLASTNLNLSELYKLKQPFKSQVSIAEEHTYNNLNIIGNIPDTNLESEFINLNVGTPSEKFPVVQKPILNPPTLTIPEANPMPLVEDLIEIEEVESEHFEKGSLHPAVVEENIPDMIDPYRPFKHKKRTIKNEKYLEETTARTLASYVEVCSHLRNPQRGCNALHFYRIRAKQKYISYPVKNIKIYNTVLRGFAHKGDFIKIHDVLSVMNEEQIKLNLHSYIAIFECLGRVNYSNSHLKDIRKYVKEALSKGFSFNQMMNQGSFLHDEREMVLKCMRAYDPEYMPQYDEPTVWYNNHLVNHLNDDSQKCMNEIEYKSNQGLFTPERLKECVERQLKLEKVGYVEIKSIESRGPISDEVKRYRETLEQHYKMWERAALRAFLRDLSALSAQRSVNSMEPYLRCIPVRDFITIIIEEAKRMAQNSETYSPTVKMLYKGLGSRVYARYLVLRKQKTGVIDKIVDIHNNYCQQYAALHPKLDVLPDKECKINARQIWQWAEYKLKDQGATLDMDHQEWVPTTLQFIGKFLYHIIMHDLKVDVNGLRTSGPKNYLPAFYTIFRSEKKLIKEEVKPHPILSKLYRSALPETLEFPTYEMPMVCPPVPWTTWNSGGYLVSPCDLIRLPYQATLQKHRLIEAGAQQLYPCLDALNQLGAVPWKVNRRVLDVLLTVFNSGGSTSLNVPKPPSSLPPPPTSTSEVERADKYQLIRQRMQYRRKKAEMYSLWCDCLYRLSLANHFRDEIFWLPHNMDFRGRVYPVPPHLNHLGSDLARSILIFAEPRPLGPDGLDWLKIHLVNLTGLKKRDCVSERLAYANQIMHLILDSADKPLTGKRWWAESDEPWQTLACCMEIADVVRSPDPEAYMSHFAIHQDGSCNGLQHYAALGRDSSGAYSVNLATSDGPQDIYSVLANLIEEQRAKDAESGNEVAKVLAGFVKRKVIKQTVMTTVYGVTRYGARLQIAKQLKDIKEFPKDGVWQASLYLTALTFESLRSMFTSTRQIQDWFTDCARLISGVGSQHLEWVTPLGLPIVQPYSKYRSVSAKEDFIMDKYEVPNVLKQKNAFPPNFIHSLDSSHMMLTSVHSERAGITFVSVHDCYWTHPSTVDIMNKICREQFVALHSEPILEDLSNFLVHKYSFKFSDLTGKENFAELSKVKLNKILGQVPKKGDFDITQVLNSVYFFS</sequence>
<evidence type="ECO:0000256" key="6">
    <source>
        <dbReference type="ARBA" id="ARBA00022946"/>
    </source>
</evidence>
<dbReference type="AlphaFoldDB" id="A0A653CWV0"/>
<feature type="repeat" description="PPR" evidence="9">
    <location>
        <begin position="283"/>
        <end position="317"/>
    </location>
</feature>
<dbReference type="EMBL" id="CAACVG010009183">
    <property type="protein sequence ID" value="VEN52351.1"/>
    <property type="molecule type" value="Genomic_DNA"/>
</dbReference>
<keyword evidence="13" id="KW-1185">Reference proteome</keyword>
<evidence type="ECO:0000256" key="4">
    <source>
        <dbReference type="ARBA" id="ARBA00022679"/>
    </source>
</evidence>
<evidence type="ECO:0000256" key="5">
    <source>
        <dbReference type="ARBA" id="ARBA00022695"/>
    </source>
</evidence>
<reference evidence="12 13" key="1">
    <citation type="submission" date="2019-01" db="EMBL/GenBank/DDBJ databases">
        <authorList>
            <person name="Sayadi A."/>
        </authorList>
    </citation>
    <scope>NUCLEOTIDE SEQUENCE [LARGE SCALE GENOMIC DNA]</scope>
</reference>
<evidence type="ECO:0000256" key="7">
    <source>
        <dbReference type="ARBA" id="ARBA00023163"/>
    </source>
</evidence>
<dbReference type="GO" id="GO:0071897">
    <property type="term" value="P:DNA biosynthetic process"/>
    <property type="evidence" value="ECO:0007669"/>
    <property type="project" value="UniProtKB-ARBA"/>
</dbReference>
<dbReference type="GO" id="GO:0003899">
    <property type="term" value="F:DNA-directed RNA polymerase activity"/>
    <property type="evidence" value="ECO:0007669"/>
    <property type="project" value="UniProtKB-EC"/>
</dbReference>
<name>A0A653CWV0_CALMS</name>
<dbReference type="FunFam" id="1.10.287.280:FF:000001">
    <property type="entry name" value="DNA-directed RNA polymerase"/>
    <property type="match status" value="1"/>
</dbReference>
<accession>A0A653CWV0</accession>
<dbReference type="InterPro" id="IPR043502">
    <property type="entry name" value="DNA/RNA_pol_sf"/>
</dbReference>
<dbReference type="Proteomes" id="UP000410492">
    <property type="component" value="Unassembled WGS sequence"/>
</dbReference>
<dbReference type="OrthoDB" id="276422at2759"/>
<feature type="region of interest" description="Disordered" evidence="10">
    <location>
        <begin position="776"/>
        <end position="797"/>
    </location>
</feature>
<keyword evidence="6" id="KW-0809">Transit peptide</keyword>